<evidence type="ECO:0000313" key="1">
    <source>
        <dbReference type="EMBL" id="MBA2113177.1"/>
    </source>
</evidence>
<comment type="caution">
    <text evidence="1">The sequence shown here is derived from an EMBL/GenBank/DDBJ whole genome shotgun (WGS) entry which is preliminary data.</text>
</comment>
<organism evidence="1 2">
    <name type="scientific">Bremerella alba</name>
    <dbReference type="NCBI Taxonomy" id="980252"/>
    <lineage>
        <taxon>Bacteria</taxon>
        <taxon>Pseudomonadati</taxon>
        <taxon>Planctomycetota</taxon>
        <taxon>Planctomycetia</taxon>
        <taxon>Pirellulales</taxon>
        <taxon>Pirellulaceae</taxon>
        <taxon>Bremerella</taxon>
    </lineage>
</organism>
<dbReference type="AlphaFoldDB" id="A0A7V9A5H1"/>
<proteinExistence type="predicted"/>
<accession>A0A7V9A5H1</accession>
<evidence type="ECO:0000313" key="2">
    <source>
        <dbReference type="Proteomes" id="UP000551616"/>
    </source>
</evidence>
<name>A0A7V9A5H1_9BACT</name>
<dbReference type="RefSeq" id="WP_207394686.1">
    <property type="nucleotide sequence ID" value="NZ_JABRWO010000001.1"/>
</dbReference>
<keyword evidence="2" id="KW-1185">Reference proteome</keyword>
<protein>
    <recommendedName>
        <fullName evidence="3">DUF1444 family protein</fullName>
    </recommendedName>
</protein>
<reference evidence="1 2" key="1">
    <citation type="submission" date="2020-05" db="EMBL/GenBank/DDBJ databases">
        <title>Bremerella alba sp. nov., a novel planctomycete isolated from the surface of the macroalga Fucus spiralis.</title>
        <authorList>
            <person name="Godinho O."/>
            <person name="Botelho R."/>
            <person name="Albuquerque L."/>
            <person name="Wiegand S."/>
            <person name="Da Costa M.S."/>
            <person name="Lobo-Da-Cunha A."/>
            <person name="Jogler C."/>
            <person name="Lage O.M."/>
        </authorList>
    </citation>
    <scope>NUCLEOTIDE SEQUENCE [LARGE SCALE GENOMIC DNA]</scope>
    <source>
        <strain evidence="1 2">FF15</strain>
    </source>
</reference>
<dbReference type="EMBL" id="JABRWO010000001">
    <property type="protein sequence ID" value="MBA2113177.1"/>
    <property type="molecule type" value="Genomic_DNA"/>
</dbReference>
<sequence>MNVREQFERELTQRGFSFTIDPESGRHLLTVDERQLKVSLDNLERELASDVDAERVARFVDTVIASAKPNTNDYAAERLFWSLEPNDHQEKADYCVAVSDSVDRVLVHLSACGSAISWVTPNVLEILGLSELEASDNAFANLSHEVDAATLEAQEVDGVPLGYVITALPFKAALILAPNLRQLVKDKLGWPVMAVVPDRDFLYLWGAQHQEFAGRVGPVVVREYTRSPYAISTEVYRIDDDGLQAVGAFPLPEEPN</sequence>
<gene>
    <name evidence="1" type="ORF">HOV93_03250</name>
</gene>
<evidence type="ECO:0008006" key="3">
    <source>
        <dbReference type="Google" id="ProtNLM"/>
    </source>
</evidence>
<dbReference type="Proteomes" id="UP000551616">
    <property type="component" value="Unassembled WGS sequence"/>
</dbReference>